<protein>
    <submittedName>
        <fullName evidence="2">Uncharacterized protein</fullName>
    </submittedName>
</protein>
<feature type="compositionally biased region" description="Basic and acidic residues" evidence="1">
    <location>
        <begin position="147"/>
        <end position="162"/>
    </location>
</feature>
<evidence type="ECO:0000313" key="3">
    <source>
        <dbReference type="Proteomes" id="UP001066276"/>
    </source>
</evidence>
<name>A0AAV7SV70_PLEWA</name>
<keyword evidence="3" id="KW-1185">Reference proteome</keyword>
<accession>A0AAV7SV70</accession>
<feature type="region of interest" description="Disordered" evidence="1">
    <location>
        <begin position="1"/>
        <end position="172"/>
    </location>
</feature>
<proteinExistence type="predicted"/>
<evidence type="ECO:0000256" key="1">
    <source>
        <dbReference type="SAM" id="MobiDB-lite"/>
    </source>
</evidence>
<reference evidence="2" key="1">
    <citation type="journal article" date="2022" name="bioRxiv">
        <title>Sequencing and chromosome-scale assembly of the giantPleurodeles waltlgenome.</title>
        <authorList>
            <person name="Brown T."/>
            <person name="Elewa A."/>
            <person name="Iarovenko S."/>
            <person name="Subramanian E."/>
            <person name="Araus A.J."/>
            <person name="Petzold A."/>
            <person name="Susuki M."/>
            <person name="Suzuki K.-i.T."/>
            <person name="Hayashi T."/>
            <person name="Toyoda A."/>
            <person name="Oliveira C."/>
            <person name="Osipova E."/>
            <person name="Leigh N.D."/>
            <person name="Simon A."/>
            <person name="Yun M.H."/>
        </authorList>
    </citation>
    <scope>NUCLEOTIDE SEQUENCE</scope>
    <source>
        <strain evidence="2">20211129_DDA</strain>
        <tissue evidence="2">Liver</tissue>
    </source>
</reference>
<feature type="compositionally biased region" description="Low complexity" evidence="1">
    <location>
        <begin position="18"/>
        <end position="29"/>
    </location>
</feature>
<dbReference type="AlphaFoldDB" id="A0AAV7SV70"/>
<organism evidence="2 3">
    <name type="scientific">Pleurodeles waltl</name>
    <name type="common">Iberian ribbed newt</name>
    <dbReference type="NCBI Taxonomy" id="8319"/>
    <lineage>
        <taxon>Eukaryota</taxon>
        <taxon>Metazoa</taxon>
        <taxon>Chordata</taxon>
        <taxon>Craniata</taxon>
        <taxon>Vertebrata</taxon>
        <taxon>Euteleostomi</taxon>
        <taxon>Amphibia</taxon>
        <taxon>Batrachia</taxon>
        <taxon>Caudata</taxon>
        <taxon>Salamandroidea</taxon>
        <taxon>Salamandridae</taxon>
        <taxon>Pleurodelinae</taxon>
        <taxon>Pleurodeles</taxon>
    </lineage>
</organism>
<dbReference type="EMBL" id="JANPWB010000008">
    <property type="protein sequence ID" value="KAJ1167891.1"/>
    <property type="molecule type" value="Genomic_DNA"/>
</dbReference>
<gene>
    <name evidence="2" type="ORF">NDU88_008276</name>
</gene>
<dbReference type="Proteomes" id="UP001066276">
    <property type="component" value="Chromosome 4_2"/>
</dbReference>
<feature type="compositionally biased region" description="Basic and acidic residues" evidence="1">
    <location>
        <begin position="40"/>
        <end position="54"/>
    </location>
</feature>
<comment type="caution">
    <text evidence="2">The sequence shown here is derived from an EMBL/GenBank/DDBJ whole genome shotgun (WGS) entry which is preliminary data.</text>
</comment>
<sequence>MASTGGASGRPGSPPRSCPAAPAARDCSSWSGRDGGAANRAKERPPRSEEDARLRSRTPGALTGASGAPRLHREPGAQAAPERAARRTGICAVGPDVGRSALSGPGKHTHGTGAPAPVKKGKGNPQIKESRVAQTAPRAPGPVGPTIDHRNDLEPAMDREDGGGPPRAPAKT</sequence>
<evidence type="ECO:0000313" key="2">
    <source>
        <dbReference type="EMBL" id="KAJ1167891.1"/>
    </source>
</evidence>